<feature type="domain" description="N-acetyltransferase" evidence="1">
    <location>
        <begin position="33"/>
        <end position="176"/>
    </location>
</feature>
<dbReference type="PANTHER" id="PTHR43792">
    <property type="entry name" value="GNAT FAMILY, PUTATIVE (AFU_ORTHOLOGUE AFUA_3G00765)-RELATED-RELATED"/>
    <property type="match status" value="1"/>
</dbReference>
<gene>
    <name evidence="2" type="ORF">PLAN_70409</name>
</gene>
<dbReference type="SUPFAM" id="SSF55729">
    <property type="entry name" value="Acyl-CoA N-acyltransferases (Nat)"/>
    <property type="match status" value="1"/>
</dbReference>
<reference evidence="2" key="1">
    <citation type="submission" date="2020-05" db="EMBL/GenBank/DDBJ databases">
        <authorList>
            <consortium name="Genoscope - CEA"/>
            <person name="William W."/>
        </authorList>
    </citation>
    <scope>NUCLEOTIDE SEQUENCE [LARGE SCALE GENOMIC DNA]</scope>
    <source>
        <strain evidence="2">PCC 7821</strain>
    </source>
</reference>
<name>A0A6J7ZSZ2_PLARU</name>
<dbReference type="InterPro" id="IPR051531">
    <property type="entry name" value="N-acetyltransferase"/>
</dbReference>
<dbReference type="EMBL" id="CZCZ02000017">
    <property type="protein sequence ID" value="CAC5345832.1"/>
    <property type="molecule type" value="Genomic_DNA"/>
</dbReference>
<dbReference type="Pfam" id="PF13302">
    <property type="entry name" value="Acetyltransf_3"/>
    <property type="match status" value="1"/>
</dbReference>
<keyword evidence="3" id="KW-1185">Reference proteome</keyword>
<accession>A0A6J7ZSZ2</accession>
<evidence type="ECO:0000259" key="1">
    <source>
        <dbReference type="PROSITE" id="PS51186"/>
    </source>
</evidence>
<evidence type="ECO:0000313" key="3">
    <source>
        <dbReference type="Proteomes" id="UP000196521"/>
    </source>
</evidence>
<organism evidence="2 3">
    <name type="scientific">Planktothrix rubescens CCAP 1459/22</name>
    <dbReference type="NCBI Taxonomy" id="329571"/>
    <lineage>
        <taxon>Bacteria</taxon>
        <taxon>Bacillati</taxon>
        <taxon>Cyanobacteriota</taxon>
        <taxon>Cyanophyceae</taxon>
        <taxon>Oscillatoriophycideae</taxon>
        <taxon>Oscillatoriales</taxon>
        <taxon>Microcoleaceae</taxon>
        <taxon>Planktothrix</taxon>
    </lineage>
</organism>
<comment type="caution">
    <text evidence="2">The sequence shown here is derived from an EMBL/GenBank/DDBJ whole genome shotgun (WGS) entry which is preliminary data.</text>
</comment>
<dbReference type="InterPro" id="IPR000182">
    <property type="entry name" value="GNAT_dom"/>
</dbReference>
<dbReference type="GO" id="GO:0016747">
    <property type="term" value="F:acyltransferase activity, transferring groups other than amino-acyl groups"/>
    <property type="evidence" value="ECO:0007669"/>
    <property type="project" value="InterPro"/>
</dbReference>
<dbReference type="AlphaFoldDB" id="A0A6J7ZSZ2"/>
<dbReference type="PROSITE" id="PS51186">
    <property type="entry name" value="GNAT"/>
    <property type="match status" value="1"/>
</dbReference>
<dbReference type="CDD" id="cd04301">
    <property type="entry name" value="NAT_SF"/>
    <property type="match status" value="1"/>
</dbReference>
<dbReference type="RefSeq" id="WP_026797834.1">
    <property type="nucleotide sequence ID" value="NZ_LR812491.1"/>
</dbReference>
<proteinExistence type="predicted"/>
<dbReference type="PANTHER" id="PTHR43792:SF1">
    <property type="entry name" value="N-ACETYLTRANSFERASE DOMAIN-CONTAINING PROTEIN"/>
    <property type="match status" value="1"/>
</dbReference>
<dbReference type="Proteomes" id="UP000196521">
    <property type="component" value="Unassembled WGS sequence"/>
</dbReference>
<protein>
    <recommendedName>
        <fullName evidence="1">N-acetyltransferase domain-containing protein</fullName>
    </recommendedName>
</protein>
<dbReference type="InterPro" id="IPR016181">
    <property type="entry name" value="Acyl_CoA_acyltransferase"/>
</dbReference>
<sequence>MLLKKAPKKLTLDSFTLKTCCDETWWNPASKLLENPKIMRWVLAGALSPEQAQNDLQQWQKQWQKYGYGNYFVTDKQEKTLLGFIKIYNSPRSEFPQIGYAVDTPYQGRGLGTKFAKTAIDIAFEILNQPQLSAYARVQNHPSRRILEKVGFRCDNDNLWFDNRDYCQYSLTQERYFQMLGIRQAS</sequence>
<dbReference type="Gene3D" id="3.40.630.30">
    <property type="match status" value="1"/>
</dbReference>
<evidence type="ECO:0000313" key="2">
    <source>
        <dbReference type="EMBL" id="CAC5345832.1"/>
    </source>
</evidence>